<dbReference type="InterPro" id="IPR029063">
    <property type="entry name" value="SAM-dependent_MTases_sf"/>
</dbReference>
<keyword evidence="1 4" id="KW-0808">Transferase</keyword>
<dbReference type="SUPFAM" id="SSF53335">
    <property type="entry name" value="S-adenosyl-L-methionine-dependent methyltransferases"/>
    <property type="match status" value="1"/>
</dbReference>
<dbReference type="GO" id="GO:0008168">
    <property type="term" value="F:methyltransferase activity"/>
    <property type="evidence" value="ECO:0007669"/>
    <property type="project" value="UniProtKB-KW"/>
</dbReference>
<reference evidence="4" key="1">
    <citation type="submission" date="2022-03" db="EMBL/GenBank/DDBJ databases">
        <authorList>
            <person name="Alioto T."/>
            <person name="Alioto T."/>
            <person name="Gomez Garrido J."/>
        </authorList>
    </citation>
    <scope>NUCLEOTIDE SEQUENCE</scope>
</reference>
<evidence type="ECO:0000313" key="4">
    <source>
        <dbReference type="EMBL" id="CAH2223596.1"/>
    </source>
</evidence>
<dbReference type="EMBL" id="OW240912">
    <property type="protein sequence ID" value="CAH2223596.1"/>
    <property type="molecule type" value="Genomic_DNA"/>
</dbReference>
<feature type="region of interest" description="Disordered" evidence="3">
    <location>
        <begin position="124"/>
        <end position="152"/>
    </location>
</feature>
<evidence type="ECO:0000256" key="3">
    <source>
        <dbReference type="SAM" id="MobiDB-lite"/>
    </source>
</evidence>
<evidence type="ECO:0000256" key="2">
    <source>
        <dbReference type="ARBA" id="ARBA00022691"/>
    </source>
</evidence>
<dbReference type="Pfam" id="PF10294">
    <property type="entry name" value="Methyltransf_16"/>
    <property type="match status" value="1"/>
</dbReference>
<accession>A0AAD1VQC7</accession>
<dbReference type="AlphaFoldDB" id="A0AAD1VQC7"/>
<protein>
    <submittedName>
        <fullName evidence="4">-lysine methyltransferase METTL21C</fullName>
    </submittedName>
</protein>
<proteinExistence type="predicted"/>
<organism evidence="4 5">
    <name type="scientific">Pelobates cultripes</name>
    <name type="common">Western spadefoot toad</name>
    <dbReference type="NCBI Taxonomy" id="61616"/>
    <lineage>
        <taxon>Eukaryota</taxon>
        <taxon>Metazoa</taxon>
        <taxon>Chordata</taxon>
        <taxon>Craniata</taxon>
        <taxon>Vertebrata</taxon>
        <taxon>Euteleostomi</taxon>
        <taxon>Amphibia</taxon>
        <taxon>Batrachia</taxon>
        <taxon>Anura</taxon>
        <taxon>Pelobatoidea</taxon>
        <taxon>Pelobatidae</taxon>
        <taxon>Pelobates</taxon>
    </lineage>
</organism>
<dbReference type="Gene3D" id="3.40.50.150">
    <property type="entry name" value="Vaccinia Virus protein VP39"/>
    <property type="match status" value="1"/>
</dbReference>
<evidence type="ECO:0000256" key="1">
    <source>
        <dbReference type="ARBA" id="ARBA00022603"/>
    </source>
</evidence>
<gene>
    <name evidence="4" type="ORF">PECUL_23A037085</name>
</gene>
<sequence length="459" mass="51721">MAFKVRNMALTSKCQYIANKLNHSKDKARDIKECQEKINNITRIKIENKLKKLNTRHYYKGNRADSILMNKLKNREIDRKIFKLREVGVRFSTPPCIITPPPSTTQSLLNHLLGGSLQPSIDVDPSGISPASAFQSTQPLPAHRGQPPTTEHKRGVRAWSVSDPCWLPHSHPVLRDLAMDAECLECMPCVQPELPAAEEESSGEGDDDIIGTEEGRQQQDVPSSELSEAPQLGGHQEDILCDYKSSVKPNKAWAPTVYTCFAKEQFWFAGHQITIQESIEGYGGVIWPGATALCHFLEGNQDEFNLRHKKVLEIGSGTGLVSIVACLLGSHVIATDLPDILGNLRFNLSRNTNGKRLYDPEVRELVWGQDLESRFSLSTCVCDYILAADVVYHHTYLEELLHTMKHFCQPGSTLLWSNKFRFNTDYEFLSKFNTTFDVELLQEFSDLGVKIFKAKCKEN</sequence>
<feature type="compositionally biased region" description="Acidic residues" evidence="3">
    <location>
        <begin position="196"/>
        <end position="211"/>
    </location>
</feature>
<dbReference type="Proteomes" id="UP001295444">
    <property type="component" value="Chromosome 01"/>
</dbReference>
<dbReference type="PANTHER" id="PTHR14614">
    <property type="entry name" value="HEPATOCELLULAR CARCINOMA-ASSOCIATED ANTIGEN"/>
    <property type="match status" value="1"/>
</dbReference>
<feature type="region of interest" description="Disordered" evidence="3">
    <location>
        <begin position="195"/>
        <end position="231"/>
    </location>
</feature>
<dbReference type="GO" id="GO:0032259">
    <property type="term" value="P:methylation"/>
    <property type="evidence" value="ECO:0007669"/>
    <property type="project" value="UniProtKB-KW"/>
</dbReference>
<dbReference type="InterPro" id="IPR019410">
    <property type="entry name" value="Methyltransf_16"/>
</dbReference>
<keyword evidence="1 4" id="KW-0489">Methyltransferase</keyword>
<keyword evidence="5" id="KW-1185">Reference proteome</keyword>
<keyword evidence="2" id="KW-0949">S-adenosyl-L-methionine</keyword>
<evidence type="ECO:0000313" key="5">
    <source>
        <dbReference type="Proteomes" id="UP001295444"/>
    </source>
</evidence>
<dbReference type="PANTHER" id="PTHR14614:SF13">
    <property type="entry name" value="PROTEIN-LYSINE METHYLTRANSFERASE METTL21C"/>
    <property type="match status" value="1"/>
</dbReference>
<name>A0AAD1VQC7_PELCU</name>